<sequence length="145" mass="16408">MSQAPVLETERLRLRPWRKEDFHPYHALLQHPEVHRHFGPQPMGAEECWRRLTSAVGGWDLNGFGTWAVERKGDGRLVGNAGIFTAWRDLEPEFGEEPEMGWIFAAETHGQGMASEACRAVLGWTEANLAPTPIWAIIAPRTSRH</sequence>
<dbReference type="InterPro" id="IPR000182">
    <property type="entry name" value="GNAT_dom"/>
</dbReference>
<evidence type="ECO:0000313" key="2">
    <source>
        <dbReference type="EMBL" id="QNP42598.1"/>
    </source>
</evidence>
<dbReference type="Gene3D" id="3.40.630.30">
    <property type="match status" value="1"/>
</dbReference>
<dbReference type="Proteomes" id="UP000516134">
    <property type="component" value="Chromosome"/>
</dbReference>
<evidence type="ECO:0000259" key="1">
    <source>
        <dbReference type="Pfam" id="PF13302"/>
    </source>
</evidence>
<dbReference type="PANTHER" id="PTHR43792:SF1">
    <property type="entry name" value="N-ACETYLTRANSFERASE DOMAIN-CONTAINING PROTEIN"/>
    <property type="match status" value="1"/>
</dbReference>
<feature type="domain" description="N-acetyltransferase" evidence="1">
    <location>
        <begin position="11"/>
        <end position="141"/>
    </location>
</feature>
<evidence type="ECO:0000313" key="3">
    <source>
        <dbReference type="Proteomes" id="UP000516134"/>
    </source>
</evidence>
<reference evidence="2 3" key="1">
    <citation type="submission" date="2020-08" db="EMBL/GenBank/DDBJ databases">
        <title>Genome sequence of Sphingomonas daechungensis KACC 18115T.</title>
        <authorList>
            <person name="Hyun D.-W."/>
            <person name="Bae J.-W."/>
        </authorList>
    </citation>
    <scope>NUCLEOTIDE SEQUENCE [LARGE SCALE GENOMIC DNA]</scope>
    <source>
        <strain evidence="2 3">KACC 18115</strain>
    </source>
</reference>
<dbReference type="SUPFAM" id="SSF55729">
    <property type="entry name" value="Acyl-CoA N-acyltransferases (Nat)"/>
    <property type="match status" value="1"/>
</dbReference>
<protein>
    <submittedName>
        <fullName evidence="2">GNAT family N-acetyltransferase</fullName>
    </submittedName>
</protein>
<proteinExistence type="predicted"/>
<keyword evidence="3" id="KW-1185">Reference proteome</keyword>
<dbReference type="PANTHER" id="PTHR43792">
    <property type="entry name" value="GNAT FAMILY, PUTATIVE (AFU_ORTHOLOGUE AFUA_3G00765)-RELATED-RELATED"/>
    <property type="match status" value="1"/>
</dbReference>
<dbReference type="InterPro" id="IPR051531">
    <property type="entry name" value="N-acetyltransferase"/>
</dbReference>
<organism evidence="2 3">
    <name type="scientific">Sphingomonas daechungensis</name>
    <dbReference type="NCBI Taxonomy" id="1176646"/>
    <lineage>
        <taxon>Bacteria</taxon>
        <taxon>Pseudomonadati</taxon>
        <taxon>Pseudomonadota</taxon>
        <taxon>Alphaproteobacteria</taxon>
        <taxon>Sphingomonadales</taxon>
        <taxon>Sphingomonadaceae</taxon>
        <taxon>Sphingomonas</taxon>
    </lineage>
</organism>
<dbReference type="Pfam" id="PF13302">
    <property type="entry name" value="Acetyltransf_3"/>
    <property type="match status" value="1"/>
</dbReference>
<accession>A0ABX6T059</accession>
<dbReference type="EMBL" id="CP060780">
    <property type="protein sequence ID" value="QNP42598.1"/>
    <property type="molecule type" value="Genomic_DNA"/>
</dbReference>
<dbReference type="RefSeq" id="WP_187714030.1">
    <property type="nucleotide sequence ID" value="NZ_CP060780.1"/>
</dbReference>
<dbReference type="InterPro" id="IPR016181">
    <property type="entry name" value="Acyl_CoA_acyltransferase"/>
</dbReference>
<gene>
    <name evidence="2" type="ORF">H9L15_10420</name>
</gene>
<name>A0ABX6T059_9SPHN</name>